<dbReference type="EMBL" id="CAJVCH010256008">
    <property type="protein sequence ID" value="CAG7733779.1"/>
    <property type="molecule type" value="Genomic_DNA"/>
</dbReference>
<sequence length="44" mass="4977">MDQDRDYLLSLLLGVNSTGVSLKAELDQIWRRWTNSVGKDTLPA</sequence>
<feature type="non-terminal residue" evidence="1">
    <location>
        <position position="44"/>
    </location>
</feature>
<gene>
    <name evidence="1" type="ORF">AFUS01_LOCUS22202</name>
</gene>
<dbReference type="Proteomes" id="UP000708208">
    <property type="component" value="Unassembled WGS sequence"/>
</dbReference>
<dbReference type="OrthoDB" id="2019940at2759"/>
<evidence type="ECO:0000313" key="1">
    <source>
        <dbReference type="EMBL" id="CAG7733779.1"/>
    </source>
</evidence>
<organism evidence="1 2">
    <name type="scientific">Allacma fusca</name>
    <dbReference type="NCBI Taxonomy" id="39272"/>
    <lineage>
        <taxon>Eukaryota</taxon>
        <taxon>Metazoa</taxon>
        <taxon>Ecdysozoa</taxon>
        <taxon>Arthropoda</taxon>
        <taxon>Hexapoda</taxon>
        <taxon>Collembola</taxon>
        <taxon>Symphypleona</taxon>
        <taxon>Sminthuridae</taxon>
        <taxon>Allacma</taxon>
    </lineage>
</organism>
<protein>
    <submittedName>
        <fullName evidence="1">Uncharacterized protein</fullName>
    </submittedName>
</protein>
<name>A0A8J2KDT7_9HEXA</name>
<dbReference type="AlphaFoldDB" id="A0A8J2KDT7"/>
<proteinExistence type="predicted"/>
<reference evidence="1" key="1">
    <citation type="submission" date="2021-06" db="EMBL/GenBank/DDBJ databases">
        <authorList>
            <person name="Hodson N. C."/>
            <person name="Mongue J. A."/>
            <person name="Jaron S. K."/>
        </authorList>
    </citation>
    <scope>NUCLEOTIDE SEQUENCE</scope>
</reference>
<accession>A0A8J2KDT7</accession>
<evidence type="ECO:0000313" key="2">
    <source>
        <dbReference type="Proteomes" id="UP000708208"/>
    </source>
</evidence>
<comment type="caution">
    <text evidence="1">The sequence shown here is derived from an EMBL/GenBank/DDBJ whole genome shotgun (WGS) entry which is preliminary data.</text>
</comment>
<keyword evidence="2" id="KW-1185">Reference proteome</keyword>